<sequence length="99" mass="11095">MQIFLSLIFAAPIVLAKPAPVPVLTPNSKPLKLAFLQTTIIIWSKLQLRSAETLDDLHVIVKGSVVVLHRRRHSQSLNDTRVSESFCHPKPAYLSIFQP</sequence>
<organism evidence="2">
    <name type="scientific">Aspergillus arachidicola</name>
    <dbReference type="NCBI Taxonomy" id="656916"/>
    <lineage>
        <taxon>Eukaryota</taxon>
        <taxon>Fungi</taxon>
        <taxon>Dikarya</taxon>
        <taxon>Ascomycota</taxon>
        <taxon>Pezizomycotina</taxon>
        <taxon>Eurotiomycetes</taxon>
        <taxon>Eurotiomycetidae</taxon>
        <taxon>Eurotiales</taxon>
        <taxon>Aspergillaceae</taxon>
        <taxon>Aspergillus</taxon>
        <taxon>Aspergillus subgen. Circumdati</taxon>
    </lineage>
</organism>
<name>A0A5N6XML2_9EURO</name>
<gene>
    <name evidence="2" type="ORF">BDV24DRAFT_170584</name>
</gene>
<feature type="signal peptide" evidence="1">
    <location>
        <begin position="1"/>
        <end position="16"/>
    </location>
</feature>
<protein>
    <submittedName>
        <fullName evidence="2">Uncharacterized protein</fullName>
    </submittedName>
</protein>
<evidence type="ECO:0000256" key="1">
    <source>
        <dbReference type="SAM" id="SignalP"/>
    </source>
</evidence>
<reference evidence="2" key="1">
    <citation type="submission" date="2019-04" db="EMBL/GenBank/DDBJ databases">
        <title>Friends and foes A comparative genomics study of 23 Aspergillus species from section Flavi.</title>
        <authorList>
            <consortium name="DOE Joint Genome Institute"/>
            <person name="Kjaerbolling I."/>
            <person name="Vesth T."/>
            <person name="Frisvad J.C."/>
            <person name="Nybo J.L."/>
            <person name="Theobald S."/>
            <person name="Kildgaard S."/>
            <person name="Isbrandt T."/>
            <person name="Kuo A."/>
            <person name="Sato A."/>
            <person name="Lyhne E.K."/>
            <person name="Kogle M.E."/>
            <person name="Wiebenga A."/>
            <person name="Kun R.S."/>
            <person name="Lubbers R.J."/>
            <person name="Makela M.R."/>
            <person name="Barry K."/>
            <person name="Chovatia M."/>
            <person name="Clum A."/>
            <person name="Daum C."/>
            <person name="Haridas S."/>
            <person name="He G."/>
            <person name="LaButti K."/>
            <person name="Lipzen A."/>
            <person name="Mondo S."/>
            <person name="Riley R."/>
            <person name="Salamov A."/>
            <person name="Simmons B.A."/>
            <person name="Magnuson J.K."/>
            <person name="Henrissat B."/>
            <person name="Mortensen U.H."/>
            <person name="Larsen T.O."/>
            <person name="Devries R.P."/>
            <person name="Grigoriev I.V."/>
            <person name="Machida M."/>
            <person name="Baker S.E."/>
            <person name="Andersen M.R."/>
        </authorList>
    </citation>
    <scope>NUCLEOTIDE SEQUENCE</scope>
    <source>
        <strain evidence="2">CBS 117612</strain>
    </source>
</reference>
<dbReference type="EMBL" id="ML737467">
    <property type="protein sequence ID" value="KAE8334108.1"/>
    <property type="molecule type" value="Genomic_DNA"/>
</dbReference>
<feature type="chain" id="PRO_5024938124" evidence="1">
    <location>
        <begin position="17"/>
        <end position="99"/>
    </location>
</feature>
<dbReference type="Proteomes" id="UP000325558">
    <property type="component" value="Unassembled WGS sequence"/>
</dbReference>
<proteinExistence type="predicted"/>
<dbReference type="AlphaFoldDB" id="A0A5N6XML2"/>
<keyword evidence="1" id="KW-0732">Signal</keyword>
<accession>A0A5N6XML2</accession>
<evidence type="ECO:0000313" key="2">
    <source>
        <dbReference type="EMBL" id="KAE8334108.1"/>
    </source>
</evidence>